<name>A0A5Q2FIF2_9ACTN</name>
<gene>
    <name evidence="6" type="ORF">Rai3103_13115</name>
</gene>
<dbReference type="GO" id="GO:0016020">
    <property type="term" value="C:membrane"/>
    <property type="evidence" value="ECO:0007669"/>
    <property type="project" value="UniProtKB-SubCell"/>
</dbReference>
<dbReference type="Pfam" id="PF07681">
    <property type="entry name" value="DoxX"/>
    <property type="match status" value="1"/>
</dbReference>
<dbReference type="InterPro" id="IPR032808">
    <property type="entry name" value="DoxX"/>
</dbReference>
<evidence type="ECO:0000256" key="3">
    <source>
        <dbReference type="ARBA" id="ARBA00022989"/>
    </source>
</evidence>
<feature type="compositionally biased region" description="Basic and acidic residues" evidence="5">
    <location>
        <begin position="161"/>
        <end position="176"/>
    </location>
</feature>
<feature type="region of interest" description="Disordered" evidence="5">
    <location>
        <begin position="151"/>
        <end position="191"/>
    </location>
</feature>
<organism evidence="6 7">
    <name type="scientific">Raineyella fluvialis</name>
    <dbReference type="NCBI Taxonomy" id="2662261"/>
    <lineage>
        <taxon>Bacteria</taxon>
        <taxon>Bacillati</taxon>
        <taxon>Actinomycetota</taxon>
        <taxon>Actinomycetes</taxon>
        <taxon>Propionibacteriales</taxon>
        <taxon>Propionibacteriaceae</taxon>
        <taxon>Raineyella</taxon>
    </lineage>
</organism>
<keyword evidence="2" id="KW-0812">Transmembrane</keyword>
<dbReference type="KEGG" id="rain:Rai3103_13115"/>
<evidence type="ECO:0000256" key="1">
    <source>
        <dbReference type="ARBA" id="ARBA00004141"/>
    </source>
</evidence>
<sequence length="191" mass="20029">MALSRAVARTMLAGVFISQGVKGVTDPGSTTAQGAMLRDRVAPFLRRVAPEPIASHLPEDAITWARIRGAAEVAAGIGLSTGLGRRWGALTLAAFTVQDLITAGGGRKALKDPDLLTRIALTGGVLLAAQDTEGRPSLGYRSRVARGHLEAKGRKARKSVRKAERRLEGAAKDTGKRIRTVATETKSGLAA</sequence>
<protein>
    <submittedName>
        <fullName evidence="6">DoxX family membrane protein</fullName>
    </submittedName>
</protein>
<evidence type="ECO:0000256" key="5">
    <source>
        <dbReference type="SAM" id="MobiDB-lite"/>
    </source>
</evidence>
<evidence type="ECO:0000256" key="2">
    <source>
        <dbReference type="ARBA" id="ARBA00022692"/>
    </source>
</evidence>
<accession>A0A5Q2FIF2</accession>
<evidence type="ECO:0000256" key="4">
    <source>
        <dbReference type="ARBA" id="ARBA00023136"/>
    </source>
</evidence>
<comment type="subcellular location">
    <subcellularLocation>
        <location evidence="1">Membrane</location>
        <topology evidence="1">Multi-pass membrane protein</topology>
    </subcellularLocation>
</comment>
<dbReference type="Proteomes" id="UP000386847">
    <property type="component" value="Chromosome"/>
</dbReference>
<keyword evidence="4" id="KW-0472">Membrane</keyword>
<evidence type="ECO:0000313" key="7">
    <source>
        <dbReference type="Proteomes" id="UP000386847"/>
    </source>
</evidence>
<keyword evidence="3" id="KW-1133">Transmembrane helix</keyword>
<evidence type="ECO:0000313" key="6">
    <source>
        <dbReference type="EMBL" id="QGF24435.1"/>
    </source>
</evidence>
<dbReference type="RefSeq" id="WP_153572964.1">
    <property type="nucleotide sequence ID" value="NZ_CP045725.1"/>
</dbReference>
<keyword evidence="7" id="KW-1185">Reference proteome</keyword>
<feature type="compositionally biased region" description="Polar residues" evidence="5">
    <location>
        <begin position="182"/>
        <end position="191"/>
    </location>
</feature>
<dbReference type="AlphaFoldDB" id="A0A5Q2FIF2"/>
<proteinExistence type="predicted"/>
<dbReference type="EMBL" id="CP045725">
    <property type="protein sequence ID" value="QGF24435.1"/>
    <property type="molecule type" value="Genomic_DNA"/>
</dbReference>
<reference evidence="6 7" key="1">
    <citation type="submission" date="2019-10" db="EMBL/GenBank/DDBJ databases">
        <title>Genomic analysis of Raineyella sp. CBA3103.</title>
        <authorList>
            <person name="Roh S.W."/>
        </authorList>
    </citation>
    <scope>NUCLEOTIDE SEQUENCE [LARGE SCALE GENOMIC DNA]</scope>
    <source>
        <strain evidence="6 7">CBA3103</strain>
    </source>
</reference>